<name>A0AAD3DCK6_9STRA</name>
<dbReference type="PROSITE" id="PS50865">
    <property type="entry name" value="ZF_MYND_2"/>
    <property type="match status" value="1"/>
</dbReference>
<proteinExistence type="predicted"/>
<sequence>MSIIIDVGSYIEIEYGDVHNLECEISGNFPFAINESLRKEHRFEVRARFLQMLLKFYGHDLFRLFGGYESPDDSNGSLFIEAACAGLSRYWESKNTLKEHQLGIEALTIAADILFSIDEVPLLRAYSMLRCIGEAFEARGDLKKGAKLFWEMHEYFTEDLLEGWSRGDDDYIEEEESVLHTLWRASWLYLCADEFDRSELAHVHAWYYWKKIKGYMDLKVIQNCLLLYYKSEELHNNTEIIDGSKKKVNIIFHALVKRAGILDGEDDYQIHDMIEAVPYRMLKPSSRKKAKAKKHLLRLADTLNVDHFRELLLEAYNSADQDPFVESIKYDGVNKYLTAAHKTKKDFKKRNASSITCQVCHKVEKYKQDIKISFQCECKSFYYCSQACQLIHWGTHRHFCPLKIKGDAADFSFRNCRKCSKPTCNDEIKKSAQCPCQPDIVSYCSKQCKRDDWKVHEPEHSLAKESKNGKQRDVNDERINLYFGRLDLVDNSEKMASMWGV</sequence>
<reference evidence="6 7" key="1">
    <citation type="journal article" date="2021" name="Sci. Rep.">
        <title>The genome of the diatom Chaetoceros tenuissimus carries an ancient integrated fragment of an extant virus.</title>
        <authorList>
            <person name="Hongo Y."/>
            <person name="Kimura K."/>
            <person name="Takaki Y."/>
            <person name="Yoshida Y."/>
            <person name="Baba S."/>
            <person name="Kobayashi G."/>
            <person name="Nagasaki K."/>
            <person name="Hano T."/>
            <person name="Tomaru Y."/>
        </authorList>
    </citation>
    <scope>NUCLEOTIDE SEQUENCE [LARGE SCALE GENOMIC DNA]</scope>
    <source>
        <strain evidence="6 7">NIES-3715</strain>
    </source>
</reference>
<protein>
    <recommendedName>
        <fullName evidence="5">MYND-type domain-containing protein</fullName>
    </recommendedName>
</protein>
<dbReference type="GO" id="GO:0008270">
    <property type="term" value="F:zinc ion binding"/>
    <property type="evidence" value="ECO:0007669"/>
    <property type="project" value="UniProtKB-KW"/>
</dbReference>
<dbReference type="Pfam" id="PF01753">
    <property type="entry name" value="zf-MYND"/>
    <property type="match status" value="1"/>
</dbReference>
<evidence type="ECO:0000256" key="2">
    <source>
        <dbReference type="ARBA" id="ARBA00022771"/>
    </source>
</evidence>
<organism evidence="6 7">
    <name type="scientific">Chaetoceros tenuissimus</name>
    <dbReference type="NCBI Taxonomy" id="426638"/>
    <lineage>
        <taxon>Eukaryota</taxon>
        <taxon>Sar</taxon>
        <taxon>Stramenopiles</taxon>
        <taxon>Ochrophyta</taxon>
        <taxon>Bacillariophyta</taxon>
        <taxon>Coscinodiscophyceae</taxon>
        <taxon>Chaetocerotophycidae</taxon>
        <taxon>Chaetocerotales</taxon>
        <taxon>Chaetocerotaceae</taxon>
        <taxon>Chaetoceros</taxon>
    </lineage>
</organism>
<evidence type="ECO:0000256" key="1">
    <source>
        <dbReference type="ARBA" id="ARBA00022723"/>
    </source>
</evidence>
<dbReference type="EMBL" id="BLLK01000075">
    <property type="protein sequence ID" value="GFH61974.1"/>
    <property type="molecule type" value="Genomic_DNA"/>
</dbReference>
<comment type="caution">
    <text evidence="6">The sequence shown here is derived from an EMBL/GenBank/DDBJ whole genome shotgun (WGS) entry which is preliminary data.</text>
</comment>
<dbReference type="SUPFAM" id="SSF144232">
    <property type="entry name" value="HIT/MYND zinc finger-like"/>
    <property type="match status" value="1"/>
</dbReference>
<accession>A0AAD3DCK6</accession>
<evidence type="ECO:0000256" key="4">
    <source>
        <dbReference type="PROSITE-ProRule" id="PRU00134"/>
    </source>
</evidence>
<keyword evidence="7" id="KW-1185">Reference proteome</keyword>
<evidence type="ECO:0000259" key="5">
    <source>
        <dbReference type="PROSITE" id="PS50865"/>
    </source>
</evidence>
<keyword evidence="3" id="KW-0862">Zinc</keyword>
<dbReference type="InterPro" id="IPR002893">
    <property type="entry name" value="Znf_MYND"/>
</dbReference>
<evidence type="ECO:0000256" key="3">
    <source>
        <dbReference type="ARBA" id="ARBA00022833"/>
    </source>
</evidence>
<feature type="domain" description="MYND-type" evidence="5">
    <location>
        <begin position="357"/>
        <end position="400"/>
    </location>
</feature>
<dbReference type="PROSITE" id="PS01360">
    <property type="entry name" value="ZF_MYND_1"/>
    <property type="match status" value="1"/>
</dbReference>
<evidence type="ECO:0000313" key="7">
    <source>
        <dbReference type="Proteomes" id="UP001054902"/>
    </source>
</evidence>
<keyword evidence="2 4" id="KW-0863">Zinc-finger</keyword>
<dbReference type="AlphaFoldDB" id="A0AAD3DCK6"/>
<dbReference type="Proteomes" id="UP001054902">
    <property type="component" value="Unassembled WGS sequence"/>
</dbReference>
<keyword evidence="1" id="KW-0479">Metal-binding</keyword>
<evidence type="ECO:0000313" key="6">
    <source>
        <dbReference type="EMBL" id="GFH61974.1"/>
    </source>
</evidence>
<dbReference type="Gene3D" id="6.10.140.2220">
    <property type="match status" value="1"/>
</dbReference>
<gene>
    <name evidence="6" type="ORF">CTEN210_18450</name>
</gene>